<evidence type="ECO:0000256" key="2">
    <source>
        <dbReference type="ARBA" id="ARBA00023002"/>
    </source>
</evidence>
<evidence type="ECO:0000256" key="1">
    <source>
        <dbReference type="ARBA" id="ARBA00005854"/>
    </source>
</evidence>
<dbReference type="PROSITE" id="PS00671">
    <property type="entry name" value="D_2_HYDROXYACID_DH_3"/>
    <property type="match status" value="1"/>
</dbReference>
<feature type="domain" description="D-isomer specific 2-hydroxyacid dehydrogenase NAD-binding" evidence="6">
    <location>
        <begin position="107"/>
        <end position="277"/>
    </location>
</feature>
<proteinExistence type="inferred from homology"/>
<comment type="similarity">
    <text evidence="1 4">Belongs to the D-isomer specific 2-hydroxyacid dehydrogenase family.</text>
</comment>
<reference evidence="7 8" key="1">
    <citation type="submission" date="2018-02" db="EMBL/GenBank/DDBJ databases">
        <title>Genomic Encyclopedia of Archaeal and Bacterial Type Strains, Phase II (KMG-II): from individual species to whole genera.</title>
        <authorList>
            <person name="Goeker M."/>
        </authorList>
    </citation>
    <scope>NUCLEOTIDE SEQUENCE [LARGE SCALE GENOMIC DNA]</scope>
    <source>
        <strain evidence="7 8">DSM 22857</strain>
    </source>
</reference>
<dbReference type="CDD" id="cd12166">
    <property type="entry name" value="2-Hacid_dh_7"/>
    <property type="match status" value="1"/>
</dbReference>
<dbReference type="PANTHER" id="PTHR43333:SF1">
    <property type="entry name" value="D-ISOMER SPECIFIC 2-HYDROXYACID DEHYDROGENASE NAD-BINDING DOMAIN-CONTAINING PROTEIN"/>
    <property type="match status" value="1"/>
</dbReference>
<evidence type="ECO:0000259" key="6">
    <source>
        <dbReference type="Pfam" id="PF02826"/>
    </source>
</evidence>
<dbReference type="InterPro" id="IPR006139">
    <property type="entry name" value="D-isomer_2_OHA_DH_cat_dom"/>
</dbReference>
<keyword evidence="3" id="KW-0520">NAD</keyword>
<dbReference type="Gene3D" id="3.40.50.720">
    <property type="entry name" value="NAD(P)-binding Rossmann-like Domain"/>
    <property type="match status" value="2"/>
</dbReference>
<dbReference type="SUPFAM" id="SSF51735">
    <property type="entry name" value="NAD(P)-binding Rossmann-fold domains"/>
    <property type="match status" value="1"/>
</dbReference>
<comment type="caution">
    <text evidence="7">The sequence shown here is derived from an EMBL/GenBank/DDBJ whole genome shotgun (WGS) entry which is preliminary data.</text>
</comment>
<evidence type="ECO:0000313" key="7">
    <source>
        <dbReference type="EMBL" id="PPK98613.1"/>
    </source>
</evidence>
<dbReference type="InterPro" id="IPR036291">
    <property type="entry name" value="NAD(P)-bd_dom_sf"/>
</dbReference>
<keyword evidence="2 4" id="KW-0560">Oxidoreductase</keyword>
<dbReference type="GO" id="GO:0016616">
    <property type="term" value="F:oxidoreductase activity, acting on the CH-OH group of donors, NAD or NADP as acceptor"/>
    <property type="evidence" value="ECO:0007669"/>
    <property type="project" value="InterPro"/>
</dbReference>
<dbReference type="AlphaFoldDB" id="A0A2S6IWA6"/>
<dbReference type="Pfam" id="PF02826">
    <property type="entry name" value="2-Hacid_dh_C"/>
    <property type="match status" value="1"/>
</dbReference>
<accession>A0A2S6IWA6</accession>
<protein>
    <submittedName>
        <fullName evidence="7">Phosphoglycerate dehydrogenase-like enzyme</fullName>
    </submittedName>
</protein>
<evidence type="ECO:0000256" key="3">
    <source>
        <dbReference type="ARBA" id="ARBA00023027"/>
    </source>
</evidence>
<evidence type="ECO:0000259" key="5">
    <source>
        <dbReference type="Pfam" id="PF00389"/>
    </source>
</evidence>
<keyword evidence="8" id="KW-1185">Reference proteome</keyword>
<sequence length="314" mass="32695">MLRVPGPLVVSLPDPSWLADLGPLPPGVTGVVWDLAGPAPEPAPDVVVPPYMSPPDALDALSAVPGVRLVQSLSNGYDGVLERLPEHVTFCNAGGVHDTSTAELAVALALTSRRGIDTDVRAQAEGTWRAGARRALADSRALVVGWGGVGRATASRLAALEVAVTAVGTRARREGDVQVHSVDGIADLLPQHDLVVLACPLTERTRGLVDAAFLAAMPDGALLVNVARGPVVDTEALLAELATGRLWAALDVTDPEPLPLEHPLWRAPQVVITPHVGGNTSAFRPRALRLLAEQVRRLAAGEPPRNVIRAGSGG</sequence>
<dbReference type="Proteomes" id="UP000239485">
    <property type="component" value="Unassembled WGS sequence"/>
</dbReference>
<dbReference type="InterPro" id="IPR029753">
    <property type="entry name" value="D-isomer_DH_CS"/>
</dbReference>
<dbReference type="PANTHER" id="PTHR43333">
    <property type="entry name" value="2-HACID_DH_C DOMAIN-CONTAINING PROTEIN"/>
    <property type="match status" value="1"/>
</dbReference>
<dbReference type="InterPro" id="IPR006140">
    <property type="entry name" value="D-isomer_DH_NAD-bd"/>
</dbReference>
<dbReference type="Pfam" id="PF00389">
    <property type="entry name" value="2-Hacid_dh"/>
    <property type="match status" value="1"/>
</dbReference>
<dbReference type="EMBL" id="PTJD01000001">
    <property type="protein sequence ID" value="PPK98613.1"/>
    <property type="molecule type" value="Genomic_DNA"/>
</dbReference>
<evidence type="ECO:0000256" key="4">
    <source>
        <dbReference type="RuleBase" id="RU003719"/>
    </source>
</evidence>
<feature type="domain" description="D-isomer specific 2-hydroxyacid dehydrogenase catalytic" evidence="5">
    <location>
        <begin position="60"/>
        <end position="308"/>
    </location>
</feature>
<organism evidence="7 8">
    <name type="scientific">Kineococcus xinjiangensis</name>
    <dbReference type="NCBI Taxonomy" id="512762"/>
    <lineage>
        <taxon>Bacteria</taxon>
        <taxon>Bacillati</taxon>
        <taxon>Actinomycetota</taxon>
        <taxon>Actinomycetes</taxon>
        <taxon>Kineosporiales</taxon>
        <taxon>Kineosporiaceae</taxon>
        <taxon>Kineococcus</taxon>
    </lineage>
</organism>
<name>A0A2S6IWA6_9ACTN</name>
<evidence type="ECO:0000313" key="8">
    <source>
        <dbReference type="Proteomes" id="UP000239485"/>
    </source>
</evidence>
<gene>
    <name evidence="7" type="ORF">CLV92_101312</name>
</gene>
<dbReference type="GO" id="GO:0051287">
    <property type="term" value="F:NAD binding"/>
    <property type="evidence" value="ECO:0007669"/>
    <property type="project" value="InterPro"/>
</dbReference>